<dbReference type="PANTHER" id="PTHR46889:SF4">
    <property type="entry name" value="TRANSPOSASE INSO FOR INSERTION SEQUENCE ELEMENT IS911B-RELATED"/>
    <property type="match status" value="1"/>
</dbReference>
<dbReference type="InterPro" id="IPR001584">
    <property type="entry name" value="Integrase_cat-core"/>
</dbReference>
<dbReference type="EMBL" id="ACZL01000021">
    <property type="protein sequence ID" value="EHI55447.1"/>
    <property type="molecule type" value="Genomic_DNA"/>
</dbReference>
<dbReference type="PROSITE" id="PS50994">
    <property type="entry name" value="INTEGRASE"/>
    <property type="match status" value="1"/>
</dbReference>
<dbReference type="InterPro" id="IPR012337">
    <property type="entry name" value="RNaseH-like_sf"/>
</dbReference>
<dbReference type="GO" id="GO:0003676">
    <property type="term" value="F:nucleic acid binding"/>
    <property type="evidence" value="ECO:0007669"/>
    <property type="project" value="InterPro"/>
</dbReference>
<dbReference type="InterPro" id="IPR050900">
    <property type="entry name" value="Transposase_IS3/IS150/IS904"/>
</dbReference>
<keyword evidence="3" id="KW-1185">Reference proteome</keyword>
<gene>
    <name evidence="2" type="ORF">HMPREF9333_01162</name>
</gene>
<dbReference type="PANTHER" id="PTHR46889">
    <property type="entry name" value="TRANSPOSASE INSF FOR INSERTION SEQUENCE IS3B-RELATED"/>
    <property type="match status" value="1"/>
</dbReference>
<reference evidence="2 3" key="1">
    <citation type="submission" date="2011-08" db="EMBL/GenBank/DDBJ databases">
        <title>The Genome Sequence of Johnsonella ignava ATCC 51276.</title>
        <authorList>
            <consortium name="The Broad Institute Genome Sequencing Platform"/>
            <person name="Earl A."/>
            <person name="Ward D."/>
            <person name="Feldgarden M."/>
            <person name="Gevers D."/>
            <person name="Izard J."/>
            <person name="Blanton J.M."/>
            <person name="Baranova O.V."/>
            <person name="Dewhirst F.E."/>
            <person name="Young S.K."/>
            <person name="Zeng Q."/>
            <person name="Gargeya S."/>
            <person name="Fitzgerald M."/>
            <person name="Haas B."/>
            <person name="Abouelleil A."/>
            <person name="Alvarado L."/>
            <person name="Arachchi H.M."/>
            <person name="Berlin A."/>
            <person name="Brown A."/>
            <person name="Chapman S.B."/>
            <person name="Chen Z."/>
            <person name="Dunbar C."/>
            <person name="Freedman E."/>
            <person name="Gearin G."/>
            <person name="Gellesch M."/>
            <person name="Goldberg J."/>
            <person name="Griggs A."/>
            <person name="Gujja S."/>
            <person name="Heiman D."/>
            <person name="Howarth C."/>
            <person name="Larson L."/>
            <person name="Lui A."/>
            <person name="MacDonald P.J.P."/>
            <person name="Montmayeur A."/>
            <person name="Murphy C."/>
            <person name="Neiman D."/>
            <person name="Pearson M."/>
            <person name="Priest M."/>
            <person name="Roberts A."/>
            <person name="Saif S."/>
            <person name="Shea T."/>
            <person name="Shenoy N."/>
            <person name="Sisk P."/>
            <person name="Stolte C."/>
            <person name="Sykes S."/>
            <person name="Wortman J."/>
            <person name="Nusbaum C."/>
            <person name="Birren B."/>
        </authorList>
    </citation>
    <scope>NUCLEOTIDE SEQUENCE [LARGE SCALE GENOMIC DNA]</scope>
    <source>
        <strain evidence="2 3">ATCC 51276</strain>
    </source>
</reference>
<protein>
    <recommendedName>
        <fullName evidence="1">Integrase catalytic domain-containing protein</fullName>
    </recommendedName>
</protein>
<dbReference type="Proteomes" id="UP000003011">
    <property type="component" value="Unassembled WGS sequence"/>
</dbReference>
<dbReference type="SUPFAM" id="SSF53098">
    <property type="entry name" value="Ribonuclease H-like"/>
    <property type="match status" value="1"/>
</dbReference>
<evidence type="ECO:0000259" key="1">
    <source>
        <dbReference type="PROSITE" id="PS50994"/>
    </source>
</evidence>
<sequence length="256" mass="30566">MKKRKANYHRNKAKIKKTIRELYHAHNGSPGYRIIHIYLCRKGYDISRLIVHKYMNRELQLYSISRRRKLSYERGISHKVYNNKLKQDFNSPEINRKWCTDFTYLFLTDGSKRYNCTIIDLYDRSVVAGISDRNITSDLAKRTLQKAIDSQPGIDLHKLMLYSDQGSQYTSKDFTEYCEGLGITQSMSKAGYPYDNAPMERYFNTLKNDLIYQHYYHSEKELYRAIEEFAYVQYNHVRPHSYNNYKTPYEARYGVI</sequence>
<dbReference type="InterPro" id="IPR036397">
    <property type="entry name" value="RNaseH_sf"/>
</dbReference>
<dbReference type="PATRIC" id="fig|679200.3.peg.1239"/>
<evidence type="ECO:0000313" key="3">
    <source>
        <dbReference type="Proteomes" id="UP000003011"/>
    </source>
</evidence>
<organism evidence="2 3">
    <name type="scientific">Johnsonella ignava ATCC 51276</name>
    <dbReference type="NCBI Taxonomy" id="679200"/>
    <lineage>
        <taxon>Bacteria</taxon>
        <taxon>Bacillati</taxon>
        <taxon>Bacillota</taxon>
        <taxon>Clostridia</taxon>
        <taxon>Lachnospirales</taxon>
        <taxon>Lachnospiraceae</taxon>
        <taxon>Johnsonella</taxon>
    </lineage>
</organism>
<dbReference type="Gene3D" id="3.30.420.10">
    <property type="entry name" value="Ribonuclease H-like superfamily/Ribonuclease H"/>
    <property type="match status" value="1"/>
</dbReference>
<dbReference type="GO" id="GO:0015074">
    <property type="term" value="P:DNA integration"/>
    <property type="evidence" value="ECO:0007669"/>
    <property type="project" value="InterPro"/>
</dbReference>
<accession>G5GHX2</accession>
<dbReference type="eggNOG" id="COG2801">
    <property type="taxonomic scope" value="Bacteria"/>
</dbReference>
<dbReference type="AlphaFoldDB" id="G5GHX2"/>
<proteinExistence type="predicted"/>
<feature type="domain" description="Integrase catalytic" evidence="1">
    <location>
        <begin position="88"/>
        <end position="256"/>
    </location>
</feature>
<dbReference type="InterPro" id="IPR048020">
    <property type="entry name" value="Transpos_IS3"/>
</dbReference>
<comment type="caution">
    <text evidence="2">The sequence shown here is derived from an EMBL/GenBank/DDBJ whole genome shotgun (WGS) entry which is preliminary data.</text>
</comment>
<evidence type="ECO:0000313" key="2">
    <source>
        <dbReference type="EMBL" id="EHI55447.1"/>
    </source>
</evidence>
<dbReference type="HOGENOM" id="CLU_027402_4_1_9"/>
<dbReference type="Pfam" id="PF00665">
    <property type="entry name" value="rve"/>
    <property type="match status" value="1"/>
</dbReference>
<name>G5GHX2_9FIRM</name>
<dbReference type="NCBIfam" id="NF033516">
    <property type="entry name" value="transpos_IS3"/>
    <property type="match status" value="1"/>
</dbReference>